<name>A0ABN2Y1U1_9MICC</name>
<dbReference type="Proteomes" id="UP001500166">
    <property type="component" value="Unassembled WGS sequence"/>
</dbReference>
<evidence type="ECO:0000313" key="4">
    <source>
        <dbReference type="Proteomes" id="UP001500166"/>
    </source>
</evidence>
<dbReference type="RefSeq" id="WP_344224846.1">
    <property type="nucleotide sequence ID" value="NZ_BAAAQA010000018.1"/>
</dbReference>
<dbReference type="InterPro" id="IPR005545">
    <property type="entry name" value="YCII"/>
</dbReference>
<accession>A0ABN2Y1U1</accession>
<dbReference type="Pfam" id="PF03795">
    <property type="entry name" value="YCII"/>
    <property type="match status" value="1"/>
</dbReference>
<protein>
    <recommendedName>
        <fullName evidence="2">YCII-related domain-containing protein</fullName>
    </recommendedName>
</protein>
<comment type="similarity">
    <text evidence="1">Belongs to the YciI family.</text>
</comment>
<dbReference type="SUPFAM" id="SSF54909">
    <property type="entry name" value="Dimeric alpha+beta barrel"/>
    <property type="match status" value="1"/>
</dbReference>
<feature type="domain" description="YCII-related" evidence="2">
    <location>
        <begin position="8"/>
        <end position="87"/>
    </location>
</feature>
<comment type="caution">
    <text evidence="3">The sequence shown here is derived from an EMBL/GenBank/DDBJ whole genome shotgun (WGS) entry which is preliminary data.</text>
</comment>
<dbReference type="Gene3D" id="3.30.70.1060">
    <property type="entry name" value="Dimeric alpha+beta barrel"/>
    <property type="match status" value="1"/>
</dbReference>
<gene>
    <name evidence="3" type="ORF">GCM10009824_19660</name>
</gene>
<dbReference type="PANTHER" id="PTHR37828:SF1">
    <property type="entry name" value="YCII-RELATED DOMAIN-CONTAINING PROTEIN"/>
    <property type="match status" value="1"/>
</dbReference>
<proteinExistence type="inferred from homology"/>
<organism evidence="3 4">
    <name type="scientific">Kocuria atrinae</name>
    <dbReference type="NCBI Taxonomy" id="592377"/>
    <lineage>
        <taxon>Bacteria</taxon>
        <taxon>Bacillati</taxon>
        <taxon>Actinomycetota</taxon>
        <taxon>Actinomycetes</taxon>
        <taxon>Micrococcales</taxon>
        <taxon>Micrococcaceae</taxon>
        <taxon>Kocuria</taxon>
    </lineage>
</organism>
<evidence type="ECO:0000256" key="1">
    <source>
        <dbReference type="ARBA" id="ARBA00007689"/>
    </source>
</evidence>
<dbReference type="PANTHER" id="PTHR37828">
    <property type="entry name" value="GSR2449 PROTEIN"/>
    <property type="match status" value="1"/>
</dbReference>
<dbReference type="InterPro" id="IPR011008">
    <property type="entry name" value="Dimeric_a/b-barrel"/>
</dbReference>
<sequence>MTIFAVTYSYGGPVEVLNEHRPAHRAYLGELAQQGKVMGSGPFTDDGAAGALLVFSAESAQEVHDILADDPLVVHGAVTEHSVREWSINTGPWA</sequence>
<dbReference type="EMBL" id="BAAAQA010000018">
    <property type="protein sequence ID" value="GAA2118973.1"/>
    <property type="molecule type" value="Genomic_DNA"/>
</dbReference>
<evidence type="ECO:0000313" key="3">
    <source>
        <dbReference type="EMBL" id="GAA2118973.1"/>
    </source>
</evidence>
<reference evidence="3 4" key="1">
    <citation type="journal article" date="2019" name="Int. J. Syst. Evol. Microbiol.">
        <title>The Global Catalogue of Microorganisms (GCM) 10K type strain sequencing project: providing services to taxonomists for standard genome sequencing and annotation.</title>
        <authorList>
            <consortium name="The Broad Institute Genomics Platform"/>
            <consortium name="The Broad Institute Genome Sequencing Center for Infectious Disease"/>
            <person name="Wu L."/>
            <person name="Ma J."/>
        </authorList>
    </citation>
    <scope>NUCLEOTIDE SEQUENCE [LARGE SCALE GENOMIC DNA]</scope>
    <source>
        <strain evidence="3 4">JCM 15914</strain>
    </source>
</reference>
<keyword evidence="4" id="KW-1185">Reference proteome</keyword>
<evidence type="ECO:0000259" key="2">
    <source>
        <dbReference type="Pfam" id="PF03795"/>
    </source>
</evidence>